<feature type="chain" id="PRO_5046812626" evidence="1">
    <location>
        <begin position="19"/>
        <end position="82"/>
    </location>
</feature>
<protein>
    <submittedName>
        <fullName evidence="2">Uncharacterized protein</fullName>
    </submittedName>
</protein>
<gene>
    <name evidence="2" type="ORF">V6N11_033935</name>
</gene>
<dbReference type="EMBL" id="JBBPBN010000018">
    <property type="protein sequence ID" value="KAK9018890.1"/>
    <property type="molecule type" value="Genomic_DNA"/>
</dbReference>
<keyword evidence="3" id="KW-1185">Reference proteome</keyword>
<comment type="caution">
    <text evidence="2">The sequence shown here is derived from an EMBL/GenBank/DDBJ whole genome shotgun (WGS) entry which is preliminary data.</text>
</comment>
<evidence type="ECO:0000256" key="1">
    <source>
        <dbReference type="SAM" id="SignalP"/>
    </source>
</evidence>
<organism evidence="2 3">
    <name type="scientific">Hibiscus sabdariffa</name>
    <name type="common">roselle</name>
    <dbReference type="NCBI Taxonomy" id="183260"/>
    <lineage>
        <taxon>Eukaryota</taxon>
        <taxon>Viridiplantae</taxon>
        <taxon>Streptophyta</taxon>
        <taxon>Embryophyta</taxon>
        <taxon>Tracheophyta</taxon>
        <taxon>Spermatophyta</taxon>
        <taxon>Magnoliopsida</taxon>
        <taxon>eudicotyledons</taxon>
        <taxon>Gunneridae</taxon>
        <taxon>Pentapetalae</taxon>
        <taxon>rosids</taxon>
        <taxon>malvids</taxon>
        <taxon>Malvales</taxon>
        <taxon>Malvaceae</taxon>
        <taxon>Malvoideae</taxon>
        <taxon>Hibiscus</taxon>
    </lineage>
</organism>
<feature type="signal peptide" evidence="1">
    <location>
        <begin position="1"/>
        <end position="18"/>
    </location>
</feature>
<accession>A0ABR2S1E4</accession>
<name>A0ABR2S1E4_9ROSI</name>
<evidence type="ECO:0000313" key="2">
    <source>
        <dbReference type="EMBL" id="KAK9018890.1"/>
    </source>
</evidence>
<proteinExistence type="predicted"/>
<reference evidence="2 3" key="1">
    <citation type="journal article" date="2024" name="G3 (Bethesda)">
        <title>Genome assembly of Hibiscus sabdariffa L. provides insights into metabolisms of medicinal natural products.</title>
        <authorList>
            <person name="Kim T."/>
        </authorList>
    </citation>
    <scope>NUCLEOTIDE SEQUENCE [LARGE SCALE GENOMIC DNA]</scope>
    <source>
        <strain evidence="2">TK-2024</strain>
        <tissue evidence="2">Old leaves</tissue>
    </source>
</reference>
<dbReference type="Proteomes" id="UP001396334">
    <property type="component" value="Unassembled WGS sequence"/>
</dbReference>
<keyword evidence="1" id="KW-0732">Signal</keyword>
<evidence type="ECO:0000313" key="3">
    <source>
        <dbReference type="Proteomes" id="UP001396334"/>
    </source>
</evidence>
<sequence length="82" mass="9061">MICWKRVILRLLFCMTLNDDRLVSTPKAVLIGLQTDTLMTSKEDVGLVSVATLVNVRPVQDVEGFDGYGSGGAWVFRSTLIE</sequence>